<protein>
    <submittedName>
        <fullName evidence="1">Uncharacterized protein</fullName>
    </submittedName>
</protein>
<dbReference type="AlphaFoldDB" id="A0A9D4S8R6"/>
<reference evidence="1" key="1">
    <citation type="journal article" date="2019" name="bioRxiv">
        <title>The Genome of the Zebra Mussel, Dreissena polymorpha: A Resource for Invasive Species Research.</title>
        <authorList>
            <person name="McCartney M.A."/>
            <person name="Auch B."/>
            <person name="Kono T."/>
            <person name="Mallez S."/>
            <person name="Zhang Y."/>
            <person name="Obille A."/>
            <person name="Becker A."/>
            <person name="Abrahante J.E."/>
            <person name="Garbe J."/>
            <person name="Badalamenti J.P."/>
            <person name="Herman A."/>
            <person name="Mangelson H."/>
            <person name="Liachko I."/>
            <person name="Sullivan S."/>
            <person name="Sone E.D."/>
            <person name="Koren S."/>
            <person name="Silverstein K.A.T."/>
            <person name="Beckman K.B."/>
            <person name="Gohl D.M."/>
        </authorList>
    </citation>
    <scope>NUCLEOTIDE SEQUENCE</scope>
    <source>
        <strain evidence="1">Duluth1</strain>
        <tissue evidence="1">Whole animal</tissue>
    </source>
</reference>
<evidence type="ECO:0000313" key="1">
    <source>
        <dbReference type="EMBL" id="KAH3894735.1"/>
    </source>
</evidence>
<dbReference type="Proteomes" id="UP000828390">
    <property type="component" value="Unassembled WGS sequence"/>
</dbReference>
<accession>A0A9D4S8R6</accession>
<keyword evidence="2" id="KW-1185">Reference proteome</keyword>
<organism evidence="1 2">
    <name type="scientific">Dreissena polymorpha</name>
    <name type="common">Zebra mussel</name>
    <name type="synonym">Mytilus polymorpha</name>
    <dbReference type="NCBI Taxonomy" id="45954"/>
    <lineage>
        <taxon>Eukaryota</taxon>
        <taxon>Metazoa</taxon>
        <taxon>Spiralia</taxon>
        <taxon>Lophotrochozoa</taxon>
        <taxon>Mollusca</taxon>
        <taxon>Bivalvia</taxon>
        <taxon>Autobranchia</taxon>
        <taxon>Heteroconchia</taxon>
        <taxon>Euheterodonta</taxon>
        <taxon>Imparidentia</taxon>
        <taxon>Neoheterodontei</taxon>
        <taxon>Myida</taxon>
        <taxon>Dreissenoidea</taxon>
        <taxon>Dreissenidae</taxon>
        <taxon>Dreissena</taxon>
    </lineage>
</organism>
<evidence type="ECO:0000313" key="2">
    <source>
        <dbReference type="Proteomes" id="UP000828390"/>
    </source>
</evidence>
<dbReference type="EMBL" id="JAIWYP010000001">
    <property type="protein sequence ID" value="KAH3894735.1"/>
    <property type="molecule type" value="Genomic_DNA"/>
</dbReference>
<proteinExistence type="predicted"/>
<name>A0A9D4S8R6_DREPO</name>
<sequence length="88" mass="9950">MSIHKELSQQLASNTVDVLETDWSVSERCSVGIENKWNFSQTLDIYLPVSCPCGSFTLHKLADMRRTGVGKPRPLLDQEKLDLFRGPD</sequence>
<comment type="caution">
    <text evidence="1">The sequence shown here is derived from an EMBL/GenBank/DDBJ whole genome shotgun (WGS) entry which is preliminary data.</text>
</comment>
<gene>
    <name evidence="1" type="ORF">DPMN_018892</name>
</gene>
<reference evidence="1" key="2">
    <citation type="submission" date="2020-11" db="EMBL/GenBank/DDBJ databases">
        <authorList>
            <person name="McCartney M.A."/>
            <person name="Auch B."/>
            <person name="Kono T."/>
            <person name="Mallez S."/>
            <person name="Becker A."/>
            <person name="Gohl D.M."/>
            <person name="Silverstein K.A.T."/>
            <person name="Koren S."/>
            <person name="Bechman K.B."/>
            <person name="Herman A."/>
            <person name="Abrahante J.E."/>
            <person name="Garbe J."/>
        </authorList>
    </citation>
    <scope>NUCLEOTIDE SEQUENCE</scope>
    <source>
        <strain evidence="1">Duluth1</strain>
        <tissue evidence="1">Whole animal</tissue>
    </source>
</reference>